<evidence type="ECO:0000313" key="1">
    <source>
        <dbReference type="EMBL" id="MPD03710.1"/>
    </source>
</evidence>
<organism evidence="1 2">
    <name type="scientific">Portunus trituberculatus</name>
    <name type="common">Swimming crab</name>
    <name type="synonym">Neptunus trituberculatus</name>
    <dbReference type="NCBI Taxonomy" id="210409"/>
    <lineage>
        <taxon>Eukaryota</taxon>
        <taxon>Metazoa</taxon>
        <taxon>Ecdysozoa</taxon>
        <taxon>Arthropoda</taxon>
        <taxon>Crustacea</taxon>
        <taxon>Multicrustacea</taxon>
        <taxon>Malacostraca</taxon>
        <taxon>Eumalacostraca</taxon>
        <taxon>Eucarida</taxon>
        <taxon>Decapoda</taxon>
        <taxon>Pleocyemata</taxon>
        <taxon>Brachyura</taxon>
        <taxon>Eubrachyura</taxon>
        <taxon>Portunoidea</taxon>
        <taxon>Portunidae</taxon>
        <taxon>Portuninae</taxon>
        <taxon>Portunus</taxon>
    </lineage>
</organism>
<name>A0A5B7K9E8_PORTR</name>
<sequence length="10" mass="1135">MTASTVREIQ</sequence>
<accession>A0A5B7K9E8</accession>
<dbReference type="Proteomes" id="UP000324222">
    <property type="component" value="Unassembled WGS sequence"/>
</dbReference>
<proteinExistence type="predicted"/>
<dbReference type="EMBL" id="VSRR010137493">
    <property type="protein sequence ID" value="MPD03710.1"/>
    <property type="molecule type" value="Genomic_DNA"/>
</dbReference>
<evidence type="ECO:0000313" key="2">
    <source>
        <dbReference type="Proteomes" id="UP000324222"/>
    </source>
</evidence>
<reference evidence="1 2" key="1">
    <citation type="submission" date="2019-05" db="EMBL/GenBank/DDBJ databases">
        <title>Another draft genome of Portunus trituberculatus and its Hox gene families provides insights of decapod evolution.</title>
        <authorList>
            <person name="Jeong J.-H."/>
            <person name="Song I."/>
            <person name="Kim S."/>
            <person name="Choi T."/>
            <person name="Kim D."/>
            <person name="Ryu S."/>
            <person name="Kim W."/>
        </authorList>
    </citation>
    <scope>NUCLEOTIDE SEQUENCE [LARGE SCALE GENOMIC DNA]</scope>
    <source>
        <tissue evidence="1">Muscle</tissue>
    </source>
</reference>
<comment type="caution">
    <text evidence="1">The sequence shown here is derived from an EMBL/GenBank/DDBJ whole genome shotgun (WGS) entry which is preliminary data.</text>
</comment>
<keyword evidence="2" id="KW-1185">Reference proteome</keyword>
<protein>
    <submittedName>
        <fullName evidence="1">Uncharacterized protein</fullName>
    </submittedName>
</protein>
<gene>
    <name evidence="1" type="ORF">E2C01_099359</name>
</gene>